<organism evidence="1 2">
    <name type="scientific">Lecanicillium saksenae</name>
    <dbReference type="NCBI Taxonomy" id="468837"/>
    <lineage>
        <taxon>Eukaryota</taxon>
        <taxon>Fungi</taxon>
        <taxon>Dikarya</taxon>
        <taxon>Ascomycota</taxon>
        <taxon>Pezizomycotina</taxon>
        <taxon>Sordariomycetes</taxon>
        <taxon>Hypocreomycetidae</taxon>
        <taxon>Hypocreales</taxon>
        <taxon>Cordycipitaceae</taxon>
        <taxon>Lecanicillium</taxon>
    </lineage>
</organism>
<dbReference type="EMBL" id="JANAKD010002527">
    <property type="protein sequence ID" value="KAJ3473396.1"/>
    <property type="molecule type" value="Genomic_DNA"/>
</dbReference>
<dbReference type="Proteomes" id="UP001148737">
    <property type="component" value="Unassembled WGS sequence"/>
</dbReference>
<name>A0ACC1QFC4_9HYPO</name>
<evidence type="ECO:0000313" key="1">
    <source>
        <dbReference type="EMBL" id="KAJ3473396.1"/>
    </source>
</evidence>
<evidence type="ECO:0000313" key="2">
    <source>
        <dbReference type="Proteomes" id="UP001148737"/>
    </source>
</evidence>
<comment type="caution">
    <text evidence="1">The sequence shown here is derived from an EMBL/GenBank/DDBJ whole genome shotgun (WGS) entry which is preliminary data.</text>
</comment>
<protein>
    <submittedName>
        <fullName evidence="1">Uncharacterized protein</fullName>
    </submittedName>
</protein>
<accession>A0ACC1QFC4</accession>
<reference evidence="1" key="1">
    <citation type="submission" date="2022-07" db="EMBL/GenBank/DDBJ databases">
        <title>Genome Sequence of Lecanicillium saksenae.</title>
        <authorList>
            <person name="Buettner E."/>
        </authorList>
    </citation>
    <scope>NUCLEOTIDE SEQUENCE</scope>
    <source>
        <strain evidence="1">VT-O1</strain>
    </source>
</reference>
<keyword evidence="2" id="KW-1185">Reference proteome</keyword>
<sequence>MATQFARRMNLDQYGGASAFNPASQPFQLNPGSQPWMADNASRYGGGLDYSPSEAIGSHPVHRRATLAPLDIDRRSQSQQFPPNYPQSFYGSQYPYGNMAPQYAPGFMDPYSQNYRHPLLQNYGIPPLPSAYAPNNSIQTVRPSREQDPTKAVRSFLLEEFRQSNKSNKRYELKDIYNHVVEFSGDQHGSRFIQQKLETANSDEKEQVFREIEPNAIQLMKDVFGNYVVQKFFEHGNQVQKKVLAEKMRGKVVDLSVQVYACRVVQKALEHVLVEQQAELTKELDPEILRVIRDQNGNHVVQKIIELVPRQYIDFIMDALRGQVTALASHTYGCRVIQRMLEYGTEADKLEIMTELHASAQILITDQYGNYVAQHVIQNGKPEDRDQLIALVMSQLLTLSKHKFASNVVEKCIEHGTPEQRSAIREQLTTVGPDGTSPLQLMMRDQYGNYVIQKLLGQLHGAEKETLVEEIKPQFFTLKKNGASRQLQALEKLLGLGGRGDGDHSATPTPALTNETSSPQTSSPPSTHVSAVSLASADASKKASSAAPGAVKVREEEA</sequence>
<proteinExistence type="predicted"/>
<gene>
    <name evidence="1" type="ORF">NLG97_g10326</name>
</gene>